<dbReference type="EMBL" id="JALKHS010000008">
    <property type="protein sequence ID" value="MCK0532288.1"/>
    <property type="molecule type" value="Genomic_DNA"/>
</dbReference>
<evidence type="ECO:0000313" key="1">
    <source>
        <dbReference type="EMBL" id="MCK0532288.1"/>
    </source>
</evidence>
<sequence length="164" mass="17474">MRSLWMLAAIGMLAGCSGGEKEGPTQREQIGQQWKYEGGQAGKPKVAYIGSANSVQTMTAQDTFSVLLVQPMAEGGAQVTVKLVGAPFSCDLSDCRVTAVTDDGKSHEWRGRMTENKDGIEVLPAAKADQAIKGTKLLKVNLVIGPKDKSFPFEFNVAGLDLKG</sequence>
<dbReference type="Proteomes" id="UP001203512">
    <property type="component" value="Unassembled WGS sequence"/>
</dbReference>
<keyword evidence="2" id="KW-1185">Reference proteome</keyword>
<dbReference type="RefSeq" id="WP_097090649.1">
    <property type="nucleotide sequence ID" value="NZ_JALKHS010000008.1"/>
</dbReference>
<evidence type="ECO:0008006" key="3">
    <source>
        <dbReference type="Google" id="ProtNLM"/>
    </source>
</evidence>
<name>A0ABT0DYV5_9SPHN</name>
<comment type="caution">
    <text evidence="1">The sequence shown here is derived from an EMBL/GenBank/DDBJ whole genome shotgun (WGS) entry which is preliminary data.</text>
</comment>
<organism evidence="1 2">
    <name type="scientific">Sphingobium agri</name>
    <dbReference type="NCBI Taxonomy" id="2933566"/>
    <lineage>
        <taxon>Bacteria</taxon>
        <taxon>Pseudomonadati</taxon>
        <taxon>Pseudomonadota</taxon>
        <taxon>Alphaproteobacteria</taxon>
        <taxon>Sphingomonadales</taxon>
        <taxon>Sphingomonadaceae</taxon>
        <taxon>Sphingobium</taxon>
    </lineage>
</organism>
<proteinExistence type="predicted"/>
<accession>A0ABT0DYV5</accession>
<protein>
    <recommendedName>
        <fullName evidence="3">Lipoprotein</fullName>
    </recommendedName>
</protein>
<evidence type="ECO:0000313" key="2">
    <source>
        <dbReference type="Proteomes" id="UP001203512"/>
    </source>
</evidence>
<dbReference type="PROSITE" id="PS51257">
    <property type="entry name" value="PROKAR_LIPOPROTEIN"/>
    <property type="match status" value="1"/>
</dbReference>
<gene>
    <name evidence="1" type="ORF">MU848_11920</name>
</gene>
<reference evidence="1 2" key="1">
    <citation type="submission" date="2022-04" db="EMBL/GenBank/DDBJ databases">
        <authorList>
            <person name="Huq M.A."/>
        </authorList>
    </citation>
    <scope>NUCLEOTIDE SEQUENCE [LARGE SCALE GENOMIC DNA]</scope>
    <source>
        <strain evidence="1 2">MAH-33</strain>
    </source>
</reference>